<dbReference type="InterPro" id="IPR040323">
    <property type="entry name" value="EIPR1"/>
</dbReference>
<evidence type="ECO:0000256" key="3">
    <source>
        <dbReference type="ARBA" id="ARBA00022737"/>
    </source>
</evidence>
<dbReference type="Pfam" id="PF23609">
    <property type="entry name" value="Beta-prop_EIPR1"/>
    <property type="match status" value="1"/>
</dbReference>
<comment type="caution">
    <text evidence="6">The sequence shown here is derived from an EMBL/GenBank/DDBJ whole genome shotgun (WGS) entry which is preliminary data.</text>
</comment>
<comment type="similarity">
    <text evidence="1">Belongs to the WD repeat EIPR1 family.</text>
</comment>
<dbReference type="PROSITE" id="PS50082">
    <property type="entry name" value="WD_REPEATS_2"/>
    <property type="match status" value="1"/>
</dbReference>
<gene>
    <name evidence="6" type="ORF">COCSUDRAFT_11157</name>
</gene>
<sequence>MAASQKNVTYGLKFQARAMVPFQSEGAQSRWLVGTNALRDENEIQILEFDPEKDTIRMAEVHSHPQEVWQIAPCPSDPRTLMTIHNEGIWLCHAEGVHTASLWHMPEENGALEQKAELKGTSSVRAVAWHPAQADTALSVEGAKLLQWRLGGASAEVASECASGGSEQLSGGAWDPHDPNRFCSTGGSSVQVWDLRSGQQSGAISSAHGMPVRDVDFAKQQDNLIVTAGDDCKLRLWDLRHAPAQSAMASPAGKRAAAAGGAGAKDGKVQSYGDHEDSVYSVAWSTSDPWTFASLSYDGRVAVHRVPSQVKYKILI</sequence>
<evidence type="ECO:0000259" key="5">
    <source>
        <dbReference type="Pfam" id="PF23609"/>
    </source>
</evidence>
<keyword evidence="2 4" id="KW-0853">WD repeat</keyword>
<dbReference type="Proteomes" id="UP000007264">
    <property type="component" value="Unassembled WGS sequence"/>
</dbReference>
<dbReference type="PANTHER" id="PTHR14205:SF15">
    <property type="entry name" value="EARP AND GARP COMPLEX-INTERACTING PROTEIN 1"/>
    <property type="match status" value="1"/>
</dbReference>
<dbReference type="InterPro" id="IPR019775">
    <property type="entry name" value="WD40_repeat_CS"/>
</dbReference>
<dbReference type="KEGG" id="csl:COCSUDRAFT_11157"/>
<name>I0ZAS1_COCSC</name>
<dbReference type="InterPro" id="IPR059104">
    <property type="entry name" value="Beta-prop_EIPR1-like"/>
</dbReference>
<dbReference type="EMBL" id="AGSI01000001">
    <property type="protein sequence ID" value="EIE27740.1"/>
    <property type="molecule type" value="Genomic_DNA"/>
</dbReference>
<proteinExistence type="inferred from homology"/>
<feature type="domain" description="EIPR1-like beta-propeller" evidence="5">
    <location>
        <begin position="7"/>
        <end position="242"/>
    </location>
</feature>
<dbReference type="eggNOG" id="KOG1007">
    <property type="taxonomic scope" value="Eukaryota"/>
</dbReference>
<accession>I0ZAS1</accession>
<evidence type="ECO:0000313" key="6">
    <source>
        <dbReference type="EMBL" id="EIE27740.1"/>
    </source>
</evidence>
<dbReference type="SUPFAM" id="SSF101908">
    <property type="entry name" value="Putative isomerase YbhE"/>
    <property type="match status" value="1"/>
</dbReference>
<evidence type="ECO:0000256" key="1">
    <source>
        <dbReference type="ARBA" id="ARBA00005672"/>
    </source>
</evidence>
<evidence type="ECO:0000313" key="7">
    <source>
        <dbReference type="Proteomes" id="UP000007264"/>
    </source>
</evidence>
<reference evidence="6 7" key="1">
    <citation type="journal article" date="2012" name="Genome Biol.">
        <title>The genome of the polar eukaryotic microalga coccomyxa subellipsoidea reveals traits of cold adaptation.</title>
        <authorList>
            <person name="Blanc G."/>
            <person name="Agarkova I."/>
            <person name="Grimwood J."/>
            <person name="Kuo A."/>
            <person name="Brueggeman A."/>
            <person name="Dunigan D."/>
            <person name="Gurnon J."/>
            <person name="Ladunga I."/>
            <person name="Lindquist E."/>
            <person name="Lucas S."/>
            <person name="Pangilinan J."/>
            <person name="Proschold T."/>
            <person name="Salamov A."/>
            <person name="Schmutz J."/>
            <person name="Weeks D."/>
            <person name="Yamada T."/>
            <person name="Claverie J.M."/>
            <person name="Grigoriev I."/>
            <person name="Van Etten J."/>
            <person name="Lomsadze A."/>
            <person name="Borodovsky M."/>
        </authorList>
    </citation>
    <scope>NUCLEOTIDE SEQUENCE [LARGE SCALE GENOMIC DNA]</scope>
    <source>
        <strain evidence="6 7">C-169</strain>
    </source>
</reference>
<feature type="repeat" description="WD" evidence="4">
    <location>
        <begin position="205"/>
        <end position="247"/>
    </location>
</feature>
<dbReference type="InterPro" id="IPR015943">
    <property type="entry name" value="WD40/YVTN_repeat-like_dom_sf"/>
</dbReference>
<dbReference type="InterPro" id="IPR001680">
    <property type="entry name" value="WD40_rpt"/>
</dbReference>
<evidence type="ECO:0000256" key="2">
    <source>
        <dbReference type="ARBA" id="ARBA00022574"/>
    </source>
</evidence>
<dbReference type="PANTHER" id="PTHR14205">
    <property type="entry name" value="WD-REPEAT PROTEIN"/>
    <property type="match status" value="1"/>
</dbReference>
<dbReference type="PROSITE" id="PS50294">
    <property type="entry name" value="WD_REPEATS_REGION"/>
    <property type="match status" value="1"/>
</dbReference>
<dbReference type="RefSeq" id="XP_005652284.1">
    <property type="nucleotide sequence ID" value="XM_005652227.1"/>
</dbReference>
<organism evidence="6 7">
    <name type="scientific">Coccomyxa subellipsoidea (strain C-169)</name>
    <name type="common">Green microalga</name>
    <dbReference type="NCBI Taxonomy" id="574566"/>
    <lineage>
        <taxon>Eukaryota</taxon>
        <taxon>Viridiplantae</taxon>
        <taxon>Chlorophyta</taxon>
        <taxon>core chlorophytes</taxon>
        <taxon>Trebouxiophyceae</taxon>
        <taxon>Trebouxiophyceae incertae sedis</taxon>
        <taxon>Coccomyxaceae</taxon>
        <taxon>Coccomyxa</taxon>
        <taxon>Coccomyxa subellipsoidea</taxon>
    </lineage>
</organism>
<dbReference type="Gene3D" id="2.130.10.10">
    <property type="entry name" value="YVTN repeat-like/Quinoprotein amine dehydrogenase"/>
    <property type="match status" value="1"/>
</dbReference>
<dbReference type="AlphaFoldDB" id="I0ZAS1"/>
<dbReference type="SMART" id="SM00320">
    <property type="entry name" value="WD40"/>
    <property type="match status" value="4"/>
</dbReference>
<protein>
    <submittedName>
        <fullName evidence="6">WD40 repeat-like protein</fullName>
    </submittedName>
</protein>
<evidence type="ECO:0000256" key="4">
    <source>
        <dbReference type="PROSITE-ProRule" id="PRU00221"/>
    </source>
</evidence>
<dbReference type="GO" id="GO:0016567">
    <property type="term" value="P:protein ubiquitination"/>
    <property type="evidence" value="ECO:0007669"/>
    <property type="project" value="TreeGrafter"/>
</dbReference>
<dbReference type="PROSITE" id="PS00678">
    <property type="entry name" value="WD_REPEATS_1"/>
    <property type="match status" value="1"/>
</dbReference>
<dbReference type="Pfam" id="PF00400">
    <property type="entry name" value="WD40"/>
    <property type="match status" value="1"/>
</dbReference>
<dbReference type="OrthoDB" id="196957at2759"/>
<keyword evidence="7" id="KW-1185">Reference proteome</keyword>
<dbReference type="GeneID" id="17045755"/>
<keyword evidence="3" id="KW-0677">Repeat</keyword>
<dbReference type="STRING" id="574566.I0ZAS1"/>